<dbReference type="Proteomes" id="UP000635565">
    <property type="component" value="Unassembled WGS sequence"/>
</dbReference>
<protein>
    <recommendedName>
        <fullName evidence="1">Schlafen AlbA-2 domain-containing protein</fullName>
    </recommendedName>
</protein>
<reference evidence="2 3" key="1">
    <citation type="journal article" date="2021" name="Int. J. Syst. Evol. Microbiol.">
        <title>Reticulibacter mediterranei gen. nov., sp. nov., within the new family Reticulibacteraceae fam. nov., and Ktedonospora formicarum gen. nov., sp. nov., Ktedonobacter robiniae sp. nov., Dictyobacter formicarum sp. nov. and Dictyobacter arantiisoli sp. nov., belonging to the class Ktedonobacteria.</title>
        <authorList>
            <person name="Yabe S."/>
            <person name="Zheng Y."/>
            <person name="Wang C.M."/>
            <person name="Sakai Y."/>
            <person name="Abe K."/>
            <person name="Yokota A."/>
            <person name="Donadio S."/>
            <person name="Cavaletti L."/>
            <person name="Monciardini P."/>
        </authorList>
    </citation>
    <scope>NUCLEOTIDE SEQUENCE [LARGE SCALE GENOMIC DNA]</scope>
    <source>
        <strain evidence="2 3">SOSP1-9</strain>
    </source>
</reference>
<dbReference type="RefSeq" id="WP_201361990.1">
    <property type="nucleotide sequence ID" value="NZ_BNJJ01000006.1"/>
</dbReference>
<dbReference type="InterPro" id="IPR038461">
    <property type="entry name" value="Schlafen_AlbA_2_dom_sf"/>
</dbReference>
<organism evidence="2 3">
    <name type="scientific">Dictyobacter formicarum</name>
    <dbReference type="NCBI Taxonomy" id="2778368"/>
    <lineage>
        <taxon>Bacteria</taxon>
        <taxon>Bacillati</taxon>
        <taxon>Chloroflexota</taxon>
        <taxon>Ktedonobacteria</taxon>
        <taxon>Ktedonobacterales</taxon>
        <taxon>Dictyobacteraceae</taxon>
        <taxon>Dictyobacter</taxon>
    </lineage>
</organism>
<evidence type="ECO:0000313" key="3">
    <source>
        <dbReference type="Proteomes" id="UP000635565"/>
    </source>
</evidence>
<sequence>MNNSYNDQELAAQLQLDLTEGESWHIEFKEYDHARLNDKIADSWKDDLSDELAAFGSIGGKIYIGISDDGTVKGIGGSHQIWQEKLFERAMGRVKPKVKWKSYYFTDPTTGSNLIRIDVFQDEPVYYIMKRPYIREGTTSRPAEPEEVKALFREYFTNREPSLPTEDANNEASALVSWVTDVLMNILSSLNLYEQKSVDPRLEQLKIELERHRELINANLNKVKRAFGEQSEYYQALETISGEILAALNVRLFADGGKSWSEWLGYLKKVYDTTSELLSTVKANVSIAISGLNEQEGDVRDATVRWLHSIDDFNINKFTYEASQYVHILLRLHFLLWLSNEQQKASHYKEITDEIERLSWARSNVDYWAIREAIPDLIRKLSTTS</sequence>
<evidence type="ECO:0000259" key="1">
    <source>
        <dbReference type="Pfam" id="PF04326"/>
    </source>
</evidence>
<dbReference type="Pfam" id="PF04326">
    <property type="entry name" value="SLFN_AlbA_2"/>
    <property type="match status" value="1"/>
</dbReference>
<accession>A0ABQ3VGV4</accession>
<keyword evidence="3" id="KW-1185">Reference proteome</keyword>
<dbReference type="InterPro" id="IPR007421">
    <property type="entry name" value="Schlafen_AlbA_2_dom"/>
</dbReference>
<comment type="caution">
    <text evidence="2">The sequence shown here is derived from an EMBL/GenBank/DDBJ whole genome shotgun (WGS) entry which is preliminary data.</text>
</comment>
<evidence type="ECO:0000313" key="2">
    <source>
        <dbReference type="EMBL" id="GHO84361.1"/>
    </source>
</evidence>
<dbReference type="EMBL" id="BNJJ01000006">
    <property type="protein sequence ID" value="GHO84361.1"/>
    <property type="molecule type" value="Genomic_DNA"/>
</dbReference>
<proteinExistence type="predicted"/>
<dbReference type="Gene3D" id="3.30.950.30">
    <property type="entry name" value="Schlafen, AAA domain"/>
    <property type="match status" value="1"/>
</dbReference>
<gene>
    <name evidence="2" type="ORF">KSZ_23670</name>
</gene>
<name>A0ABQ3VGV4_9CHLR</name>
<feature type="domain" description="Schlafen AlbA-2" evidence="1">
    <location>
        <begin position="22"/>
        <end position="143"/>
    </location>
</feature>